<comment type="caution">
    <text evidence="10">Lacks conserved residue(s) required for the propagation of feature annotation.</text>
</comment>
<dbReference type="Gene3D" id="3.40.50.300">
    <property type="entry name" value="P-loop containing nucleotide triphosphate hydrolases"/>
    <property type="match status" value="1"/>
</dbReference>
<evidence type="ECO:0000313" key="14">
    <source>
        <dbReference type="EMBL" id="TCO79781.1"/>
    </source>
</evidence>
<keyword evidence="15" id="KW-1185">Reference proteome</keyword>
<accession>A0A4R2KYN6</accession>
<comment type="catalytic activity">
    <reaction evidence="9 10 11">
        <text>adenosine(37) in tRNA + dimethylallyl diphosphate = N(6)-dimethylallyladenosine(37) in tRNA + diphosphate</text>
        <dbReference type="Rhea" id="RHEA:26482"/>
        <dbReference type="Rhea" id="RHEA-COMP:10162"/>
        <dbReference type="Rhea" id="RHEA-COMP:10375"/>
        <dbReference type="ChEBI" id="CHEBI:33019"/>
        <dbReference type="ChEBI" id="CHEBI:57623"/>
        <dbReference type="ChEBI" id="CHEBI:74411"/>
        <dbReference type="ChEBI" id="CHEBI:74415"/>
        <dbReference type="EC" id="2.5.1.75"/>
    </reaction>
</comment>
<dbReference type="NCBIfam" id="TIGR00174">
    <property type="entry name" value="miaA"/>
    <property type="match status" value="1"/>
</dbReference>
<keyword evidence="5 10" id="KW-0819">tRNA processing</keyword>
<dbReference type="OrthoDB" id="9776390at2"/>
<evidence type="ECO:0000256" key="8">
    <source>
        <dbReference type="ARBA" id="ARBA00022842"/>
    </source>
</evidence>
<proteinExistence type="inferred from homology"/>
<feature type="binding site" evidence="10">
    <location>
        <begin position="10"/>
        <end position="17"/>
    </location>
    <ligand>
        <name>ATP</name>
        <dbReference type="ChEBI" id="CHEBI:30616"/>
    </ligand>
</feature>
<evidence type="ECO:0000256" key="3">
    <source>
        <dbReference type="ARBA" id="ARBA00005842"/>
    </source>
</evidence>
<dbReference type="GO" id="GO:0052381">
    <property type="term" value="F:tRNA dimethylallyltransferase activity"/>
    <property type="evidence" value="ECO:0007669"/>
    <property type="project" value="UniProtKB-UniRule"/>
</dbReference>
<dbReference type="InterPro" id="IPR018022">
    <property type="entry name" value="IPT"/>
</dbReference>
<evidence type="ECO:0000256" key="7">
    <source>
        <dbReference type="ARBA" id="ARBA00022840"/>
    </source>
</evidence>
<dbReference type="InterPro" id="IPR027417">
    <property type="entry name" value="P-loop_NTPase"/>
</dbReference>
<evidence type="ECO:0000256" key="13">
    <source>
        <dbReference type="RuleBase" id="RU003785"/>
    </source>
</evidence>
<dbReference type="InterPro" id="IPR039657">
    <property type="entry name" value="Dimethylallyltransferase"/>
</dbReference>
<evidence type="ECO:0000256" key="6">
    <source>
        <dbReference type="ARBA" id="ARBA00022741"/>
    </source>
</evidence>
<dbReference type="GO" id="GO:0005524">
    <property type="term" value="F:ATP binding"/>
    <property type="evidence" value="ECO:0007669"/>
    <property type="project" value="UniProtKB-UniRule"/>
</dbReference>
<comment type="subunit">
    <text evidence="10">Monomer.</text>
</comment>
<dbReference type="SUPFAM" id="SSF52540">
    <property type="entry name" value="P-loop containing nucleoside triphosphate hydrolases"/>
    <property type="match status" value="2"/>
</dbReference>
<feature type="binding site" evidence="10">
    <location>
        <begin position="12"/>
        <end position="17"/>
    </location>
    <ligand>
        <name>substrate</name>
    </ligand>
</feature>
<evidence type="ECO:0000256" key="12">
    <source>
        <dbReference type="RuleBase" id="RU003784"/>
    </source>
</evidence>
<protein>
    <recommendedName>
        <fullName evidence="10">tRNA dimethylallyltransferase</fullName>
        <ecNumber evidence="10">2.5.1.75</ecNumber>
    </recommendedName>
    <alternativeName>
        <fullName evidence="10">Dimethylallyl diphosphate:tRNA dimethylallyltransferase</fullName>
        <shortName evidence="10">DMAPP:tRNA dimethylallyltransferase</shortName>
        <shortName evidence="10">DMATase</shortName>
    </alternativeName>
    <alternativeName>
        <fullName evidence="10">Isopentenyl-diphosphate:tRNA isopentenyltransferase</fullName>
        <shortName evidence="10">IPP transferase</shortName>
        <shortName evidence="10">IPPT</shortName>
        <shortName evidence="10">IPTase</shortName>
    </alternativeName>
</protein>
<evidence type="ECO:0000256" key="9">
    <source>
        <dbReference type="ARBA" id="ARBA00049563"/>
    </source>
</evidence>
<comment type="caution">
    <text evidence="14">The sequence shown here is derived from an EMBL/GenBank/DDBJ whole genome shotgun (WGS) entry which is preliminary data.</text>
</comment>
<dbReference type="Pfam" id="PF01715">
    <property type="entry name" value="IPPT"/>
    <property type="match status" value="1"/>
</dbReference>
<comment type="cofactor">
    <cofactor evidence="1 10">
        <name>Mg(2+)</name>
        <dbReference type="ChEBI" id="CHEBI:18420"/>
    </cofactor>
</comment>
<evidence type="ECO:0000256" key="11">
    <source>
        <dbReference type="RuleBase" id="RU003783"/>
    </source>
</evidence>
<reference evidence="14 15" key="1">
    <citation type="submission" date="2019-03" db="EMBL/GenBank/DDBJ databases">
        <title>Genomic Encyclopedia of Type Strains, Phase IV (KMG-IV): sequencing the most valuable type-strain genomes for metagenomic binning, comparative biology and taxonomic classification.</title>
        <authorList>
            <person name="Goeker M."/>
        </authorList>
    </citation>
    <scope>NUCLEOTIDE SEQUENCE [LARGE SCALE GENOMIC DNA]</scope>
    <source>
        <strain evidence="14 15">DSM 102940</strain>
    </source>
</reference>
<feature type="site" description="Interaction with substrate tRNA" evidence="10">
    <location>
        <position position="124"/>
    </location>
</feature>
<dbReference type="PANTHER" id="PTHR11088">
    <property type="entry name" value="TRNA DIMETHYLALLYLTRANSFERASE"/>
    <property type="match status" value="1"/>
</dbReference>
<dbReference type="PANTHER" id="PTHR11088:SF60">
    <property type="entry name" value="TRNA DIMETHYLALLYLTRANSFERASE"/>
    <property type="match status" value="1"/>
</dbReference>
<comment type="similarity">
    <text evidence="3 10 13">Belongs to the IPP transferase family.</text>
</comment>
<organism evidence="14 15">
    <name type="scientific">Marinisporobacter balticus</name>
    <dbReference type="NCBI Taxonomy" id="2018667"/>
    <lineage>
        <taxon>Bacteria</taxon>
        <taxon>Bacillati</taxon>
        <taxon>Bacillota</taxon>
        <taxon>Clostridia</taxon>
        <taxon>Peptostreptococcales</taxon>
        <taxon>Thermotaleaceae</taxon>
        <taxon>Marinisporobacter</taxon>
    </lineage>
</organism>
<dbReference type="Gene3D" id="1.10.20.140">
    <property type="match status" value="1"/>
</dbReference>
<dbReference type="GO" id="GO:0006400">
    <property type="term" value="P:tRNA modification"/>
    <property type="evidence" value="ECO:0007669"/>
    <property type="project" value="TreeGrafter"/>
</dbReference>
<keyword evidence="6 10" id="KW-0547">Nucleotide-binding</keyword>
<keyword evidence="7 10" id="KW-0067">ATP-binding</keyword>
<comment type="function">
    <text evidence="2 10 12">Catalyzes the transfer of a dimethylallyl group onto the adenine at position 37 in tRNAs that read codons beginning with uridine, leading to the formation of N6-(dimethylallyl)adenosine (i(6)A).</text>
</comment>
<evidence type="ECO:0000256" key="2">
    <source>
        <dbReference type="ARBA" id="ARBA00003213"/>
    </source>
</evidence>
<sequence length="312" mass="36118">MKKPLLIIVGPTAVGKTETSIHIAKRLNGEIISADSMQVYKYMDIGSAKPSIDERKGIPHYLMDEIDPREDFSAAQFQKKGKAYIDWITNKNKLPMIVGGTGLYVNSIIYDIDFTQTVSNLEFRKELETQAQTYGNEYLHAKLAEKDPEAAERIHPNNVKRVIRALEVIENGETVKDFKSALVENEAYNYVLIGLTRDREALYERINKRVDLLIEAGLIEEVKQLIDLGLDDADISMKGLGYKEIIRYLKGEYDLEEAIRVLKRDTRHYAKRQITWFKGYDKIKWFDFDHYPSKKQLEEDIIKYVEGKIKFL</sequence>
<evidence type="ECO:0000256" key="1">
    <source>
        <dbReference type="ARBA" id="ARBA00001946"/>
    </source>
</evidence>
<evidence type="ECO:0000256" key="10">
    <source>
        <dbReference type="HAMAP-Rule" id="MF_00185"/>
    </source>
</evidence>
<dbReference type="AlphaFoldDB" id="A0A4R2KYN6"/>
<evidence type="ECO:0000256" key="5">
    <source>
        <dbReference type="ARBA" id="ARBA00022694"/>
    </source>
</evidence>
<evidence type="ECO:0000256" key="4">
    <source>
        <dbReference type="ARBA" id="ARBA00022679"/>
    </source>
</evidence>
<dbReference type="Proteomes" id="UP000294919">
    <property type="component" value="Unassembled WGS sequence"/>
</dbReference>
<feature type="site" description="Interaction with substrate tRNA" evidence="10">
    <location>
        <position position="101"/>
    </location>
</feature>
<dbReference type="RefSeq" id="WP_132241443.1">
    <property type="nucleotide sequence ID" value="NZ_SLWV01000001.1"/>
</dbReference>
<dbReference type="EC" id="2.5.1.75" evidence="10"/>
<name>A0A4R2KYN6_9FIRM</name>
<keyword evidence="8 10" id="KW-0460">Magnesium</keyword>
<evidence type="ECO:0000313" key="15">
    <source>
        <dbReference type="Proteomes" id="UP000294919"/>
    </source>
</evidence>
<feature type="region of interest" description="Interaction with substrate tRNA" evidence="10">
    <location>
        <begin position="35"/>
        <end position="38"/>
    </location>
</feature>
<gene>
    <name evidence="10" type="primary">miaA</name>
    <name evidence="14" type="ORF">EV214_10111</name>
</gene>
<dbReference type="HAMAP" id="MF_00185">
    <property type="entry name" value="IPP_trans"/>
    <property type="match status" value="1"/>
</dbReference>
<keyword evidence="4 10" id="KW-0808">Transferase</keyword>
<dbReference type="EMBL" id="SLWV01000001">
    <property type="protein sequence ID" value="TCO79781.1"/>
    <property type="molecule type" value="Genomic_DNA"/>
</dbReference>